<dbReference type="HAMAP" id="MF_00020">
    <property type="entry name" value="Acetate_kinase"/>
    <property type="match status" value="1"/>
</dbReference>
<feature type="binding site" evidence="9">
    <location>
        <begin position="201"/>
        <end position="205"/>
    </location>
    <ligand>
        <name>ATP</name>
        <dbReference type="ChEBI" id="CHEBI:30616"/>
    </ligand>
</feature>
<keyword evidence="4 9" id="KW-0479">Metal-binding</keyword>
<reference evidence="12" key="1">
    <citation type="submission" date="2015-06" db="EMBL/GenBank/DDBJ databases">
        <title>Comparative genomics of Burkholderia leaf nodule symbionts.</title>
        <authorList>
            <person name="Carlier A."/>
            <person name="Eberl L."/>
            <person name="Pinto-Carbo M."/>
        </authorList>
    </citation>
    <scope>NUCLEOTIDE SEQUENCE [LARGE SCALE GENOMIC DNA]</scope>
    <source>
        <strain evidence="12">UZHbot4</strain>
    </source>
</reference>
<dbReference type="PANTHER" id="PTHR21060">
    <property type="entry name" value="ACETATE KINASE"/>
    <property type="match status" value="1"/>
</dbReference>
<dbReference type="SUPFAM" id="SSF53067">
    <property type="entry name" value="Actin-like ATPase domain"/>
    <property type="match status" value="2"/>
</dbReference>
<evidence type="ECO:0000256" key="7">
    <source>
        <dbReference type="ARBA" id="ARBA00022840"/>
    </source>
</evidence>
<dbReference type="GO" id="GO:0006085">
    <property type="term" value="P:acetyl-CoA biosynthetic process"/>
    <property type="evidence" value="ECO:0007669"/>
    <property type="project" value="UniProtKB-UniRule"/>
</dbReference>
<comment type="caution">
    <text evidence="9">Lacks conserved residue(s) required for the propagation of feature annotation.</text>
</comment>
<comment type="subunit">
    <text evidence="9">Homodimer.</text>
</comment>
<dbReference type="PRINTS" id="PR00471">
    <property type="entry name" value="ACETATEKNASE"/>
</dbReference>
<dbReference type="GO" id="GO:0005829">
    <property type="term" value="C:cytosol"/>
    <property type="evidence" value="ECO:0007669"/>
    <property type="project" value="TreeGrafter"/>
</dbReference>
<dbReference type="Pfam" id="PF00871">
    <property type="entry name" value="Acetate_kinase"/>
    <property type="match status" value="1"/>
</dbReference>
<feature type="binding site" evidence="9">
    <location>
        <position position="9"/>
    </location>
    <ligand>
        <name>Mg(2+)</name>
        <dbReference type="ChEBI" id="CHEBI:18420"/>
    </ligand>
</feature>
<keyword evidence="3 9" id="KW-0808">Transferase</keyword>
<comment type="caution">
    <text evidence="11">The sequence shown here is derived from an EMBL/GenBank/DDBJ whole genome shotgun (WGS) entry which is preliminary data.</text>
</comment>
<feature type="active site" description="Proton donor/acceptor" evidence="9">
    <location>
        <position position="147"/>
    </location>
</feature>
<comment type="similarity">
    <text evidence="1 9 10">Belongs to the acetokinase family.</text>
</comment>
<evidence type="ECO:0000256" key="9">
    <source>
        <dbReference type="HAMAP-Rule" id="MF_00020"/>
    </source>
</evidence>
<evidence type="ECO:0000256" key="8">
    <source>
        <dbReference type="ARBA" id="ARBA00022842"/>
    </source>
</evidence>
<name>A0A0L0MI52_9BURK</name>
<evidence type="ECO:0000256" key="6">
    <source>
        <dbReference type="ARBA" id="ARBA00022777"/>
    </source>
</evidence>
<comment type="catalytic activity">
    <reaction evidence="9">
        <text>acetate + ATP = acetyl phosphate + ADP</text>
        <dbReference type="Rhea" id="RHEA:11352"/>
        <dbReference type="ChEBI" id="CHEBI:22191"/>
        <dbReference type="ChEBI" id="CHEBI:30089"/>
        <dbReference type="ChEBI" id="CHEBI:30616"/>
        <dbReference type="ChEBI" id="CHEBI:456216"/>
        <dbReference type="EC" id="2.7.2.1"/>
    </reaction>
</comment>
<evidence type="ECO:0000256" key="2">
    <source>
        <dbReference type="ARBA" id="ARBA00022490"/>
    </source>
</evidence>
<dbReference type="GO" id="GO:0006083">
    <property type="term" value="P:acetate metabolic process"/>
    <property type="evidence" value="ECO:0007669"/>
    <property type="project" value="TreeGrafter"/>
</dbReference>
<dbReference type="AlphaFoldDB" id="A0A0L0MI52"/>
<dbReference type="RefSeq" id="WP_050452027.1">
    <property type="nucleotide sequence ID" value="NZ_LFJJ01000007.1"/>
</dbReference>
<evidence type="ECO:0000313" key="11">
    <source>
        <dbReference type="EMBL" id="KND61991.1"/>
    </source>
</evidence>
<keyword evidence="2 9" id="KW-0963">Cytoplasm</keyword>
<evidence type="ECO:0000256" key="5">
    <source>
        <dbReference type="ARBA" id="ARBA00022741"/>
    </source>
</evidence>
<comment type="function">
    <text evidence="9">Catalyzes the formation of acetyl phosphate from acetate and ATP. Can also catalyze the reverse reaction.</text>
</comment>
<dbReference type="UniPathway" id="UPA00340">
    <property type="reaction ID" value="UER00458"/>
</dbReference>
<dbReference type="Gene3D" id="3.30.420.40">
    <property type="match status" value="2"/>
</dbReference>
<evidence type="ECO:0000256" key="1">
    <source>
        <dbReference type="ARBA" id="ARBA00008748"/>
    </source>
</evidence>
<dbReference type="EC" id="2.7.2.1" evidence="9"/>
<gene>
    <name evidence="9" type="primary">ackA</name>
    <name evidence="11" type="ORF">BVER_02205</name>
</gene>
<feature type="binding site" evidence="9">
    <location>
        <position position="16"/>
    </location>
    <ligand>
        <name>ATP</name>
        <dbReference type="ChEBI" id="CHEBI:30616"/>
    </ligand>
</feature>
<dbReference type="GO" id="GO:0005524">
    <property type="term" value="F:ATP binding"/>
    <property type="evidence" value="ECO:0007669"/>
    <property type="project" value="UniProtKB-KW"/>
</dbReference>
<dbReference type="InterPro" id="IPR000890">
    <property type="entry name" value="Aliphatic_acid_kin_short-chain"/>
</dbReference>
<evidence type="ECO:0000313" key="12">
    <source>
        <dbReference type="Proteomes" id="UP000036959"/>
    </source>
</evidence>
<dbReference type="OrthoDB" id="9802453at2"/>
<evidence type="ECO:0000256" key="4">
    <source>
        <dbReference type="ARBA" id="ARBA00022723"/>
    </source>
</evidence>
<organism evidence="11 12">
    <name type="scientific">Candidatus Burkholderia verschuerenii</name>
    <dbReference type="NCBI Taxonomy" id="242163"/>
    <lineage>
        <taxon>Bacteria</taxon>
        <taxon>Pseudomonadati</taxon>
        <taxon>Pseudomonadota</taxon>
        <taxon>Betaproteobacteria</taxon>
        <taxon>Burkholderiales</taxon>
        <taxon>Burkholderiaceae</taxon>
        <taxon>Burkholderia</taxon>
    </lineage>
</organism>
<feature type="site" description="Transition state stabilizer" evidence="9">
    <location>
        <position position="178"/>
    </location>
</feature>
<comment type="subcellular location">
    <subcellularLocation>
        <location evidence="9">Cytoplasm</location>
    </subcellularLocation>
</comment>
<comment type="pathway">
    <text evidence="9">Metabolic intermediate biosynthesis; acetyl-CoA biosynthesis; acetyl-CoA from acetate: step 1/2.</text>
</comment>
<sequence>MKQGILVLNSGSSSLKFGVFLPRDGDEHAWLSGSAKGIGRENGTLAIRSDDGSIDIAQNHLMESQHDALQRIADVLREHLHEPLAAVGHRVVHGGPHLREHGEITPEIEQTLRDAVPFAPLHLPASLALIDEARGMFSDAPHYACFDTAFHRTMPEVATHYALPGEYKARGVMRYGFHGLSYESIVKSLSAELAPRTVIAHLGSGASLCALKDGRSVDTSMDMTPTGGIPMATRSGDLDPGVIIHLLRHESLDAGAVEALVNKHCGLKALSSSDDDMPALLARRDRGDADATLAIDVFCMAIRKTIGAYAAALGGIDLIVFSGGIGEHSEAIRADVLRGLEFLGARHRVVATEEERQIARHCRAMMTG</sequence>
<comment type="cofactor">
    <cofactor evidence="9">
        <name>Mg(2+)</name>
        <dbReference type="ChEBI" id="CHEBI:18420"/>
    </cofactor>
    <cofactor evidence="9">
        <name>Mn(2+)</name>
        <dbReference type="ChEBI" id="CHEBI:29035"/>
    </cofactor>
    <text evidence="9">Mg(2+). Can also accept Mn(2+).</text>
</comment>
<dbReference type="PANTHER" id="PTHR21060:SF21">
    <property type="entry name" value="ACETATE KINASE"/>
    <property type="match status" value="1"/>
</dbReference>
<keyword evidence="8 9" id="KW-0460">Magnesium</keyword>
<dbReference type="PROSITE" id="PS01076">
    <property type="entry name" value="ACETATE_KINASE_2"/>
    <property type="match status" value="1"/>
</dbReference>
<evidence type="ECO:0000256" key="10">
    <source>
        <dbReference type="RuleBase" id="RU003835"/>
    </source>
</evidence>
<dbReference type="PROSITE" id="PS01075">
    <property type="entry name" value="ACETATE_KINASE_1"/>
    <property type="match status" value="1"/>
</dbReference>
<dbReference type="Proteomes" id="UP000036959">
    <property type="component" value="Unassembled WGS sequence"/>
</dbReference>
<dbReference type="EMBL" id="LFJJ01000007">
    <property type="protein sequence ID" value="KND61991.1"/>
    <property type="molecule type" value="Genomic_DNA"/>
</dbReference>
<dbReference type="InterPro" id="IPR023865">
    <property type="entry name" value="Aliphatic_acid_kinase_CS"/>
</dbReference>
<proteinExistence type="inferred from homology"/>
<dbReference type="GO" id="GO:0008776">
    <property type="term" value="F:acetate kinase activity"/>
    <property type="evidence" value="ECO:0007669"/>
    <property type="project" value="UniProtKB-UniRule"/>
</dbReference>
<dbReference type="PATRIC" id="fig|242163.4.peg.6126"/>
<accession>A0A0L0MI52</accession>
<evidence type="ECO:0000256" key="3">
    <source>
        <dbReference type="ARBA" id="ARBA00022679"/>
    </source>
</evidence>
<protein>
    <recommendedName>
        <fullName evidence="9">Acetate kinase</fullName>
        <ecNumber evidence="9">2.7.2.1</ecNumber>
    </recommendedName>
    <alternativeName>
        <fullName evidence="9">Acetokinase</fullName>
    </alternativeName>
</protein>
<dbReference type="InterPro" id="IPR043129">
    <property type="entry name" value="ATPase_NBD"/>
</dbReference>
<keyword evidence="7 9" id="KW-0067">ATP-binding</keyword>
<keyword evidence="12" id="KW-1185">Reference proteome</keyword>
<feature type="site" description="Transition state stabilizer" evidence="9">
    <location>
        <position position="234"/>
    </location>
</feature>
<dbReference type="GO" id="GO:0000287">
    <property type="term" value="F:magnesium ion binding"/>
    <property type="evidence" value="ECO:0007669"/>
    <property type="project" value="UniProtKB-UniRule"/>
</dbReference>
<dbReference type="InterPro" id="IPR004372">
    <property type="entry name" value="Ac/propionate_kinase"/>
</dbReference>
<feature type="binding site" evidence="9">
    <location>
        <begin position="324"/>
        <end position="328"/>
    </location>
    <ligand>
        <name>ATP</name>
        <dbReference type="ChEBI" id="CHEBI:30616"/>
    </ligand>
</feature>
<dbReference type="PIRSF" id="PIRSF000722">
    <property type="entry name" value="Acetate_prop_kin"/>
    <property type="match status" value="1"/>
</dbReference>
<keyword evidence="5 9" id="KW-0547">Nucleotide-binding</keyword>
<keyword evidence="6 9" id="KW-0418">Kinase</keyword>
<feature type="binding site" evidence="9">
    <location>
        <position position="90"/>
    </location>
    <ligand>
        <name>substrate</name>
    </ligand>
</feature>
<feature type="binding site" evidence="9">
    <location>
        <position position="354"/>
    </location>
    <ligand>
        <name>Mg(2+)</name>
        <dbReference type="ChEBI" id="CHEBI:18420"/>
    </ligand>
</feature>
<dbReference type="NCBIfam" id="TIGR00016">
    <property type="entry name" value="ackA"/>
    <property type="match status" value="1"/>
</dbReference>